<keyword evidence="2" id="KW-1185">Reference proteome</keyword>
<evidence type="ECO:0000313" key="1">
    <source>
        <dbReference type="EMBL" id="GMR54516.1"/>
    </source>
</evidence>
<comment type="caution">
    <text evidence="1">The sequence shown here is derived from an EMBL/GenBank/DDBJ whole genome shotgun (WGS) entry which is preliminary data.</text>
</comment>
<reference evidence="2" key="1">
    <citation type="submission" date="2022-10" db="EMBL/GenBank/DDBJ databases">
        <title>Genome assembly of Pristionchus species.</title>
        <authorList>
            <person name="Yoshida K."/>
            <person name="Sommer R.J."/>
        </authorList>
    </citation>
    <scope>NUCLEOTIDE SEQUENCE [LARGE SCALE GENOMIC DNA]</scope>
    <source>
        <strain evidence="2">RS5460</strain>
    </source>
</reference>
<feature type="non-terminal residue" evidence="1">
    <location>
        <position position="1"/>
    </location>
</feature>
<gene>
    <name evidence="1" type="ORF">PMAYCL1PPCAC_24711</name>
</gene>
<protein>
    <submittedName>
        <fullName evidence="1">Uncharacterized protein</fullName>
    </submittedName>
</protein>
<sequence>LVRSLFIYAACRNNSRSEVVLFVKKMLFNNKCEVLHFTEHPLRQPSIPTHLIKNLIDHFHQLDKKVCFTSTTDVMAGSAVFGDYRVTVEENAEPRLMVIQHHELPYESVCE</sequence>
<proteinExistence type="predicted"/>
<dbReference type="EMBL" id="BTRK01000005">
    <property type="protein sequence ID" value="GMR54516.1"/>
    <property type="molecule type" value="Genomic_DNA"/>
</dbReference>
<dbReference type="Proteomes" id="UP001328107">
    <property type="component" value="Unassembled WGS sequence"/>
</dbReference>
<organism evidence="1 2">
    <name type="scientific">Pristionchus mayeri</name>
    <dbReference type="NCBI Taxonomy" id="1317129"/>
    <lineage>
        <taxon>Eukaryota</taxon>
        <taxon>Metazoa</taxon>
        <taxon>Ecdysozoa</taxon>
        <taxon>Nematoda</taxon>
        <taxon>Chromadorea</taxon>
        <taxon>Rhabditida</taxon>
        <taxon>Rhabditina</taxon>
        <taxon>Diplogasteromorpha</taxon>
        <taxon>Diplogasteroidea</taxon>
        <taxon>Neodiplogasteridae</taxon>
        <taxon>Pristionchus</taxon>
    </lineage>
</organism>
<dbReference type="AlphaFoldDB" id="A0AAN5D0C1"/>
<accession>A0AAN5D0C1</accession>
<name>A0AAN5D0C1_9BILA</name>
<evidence type="ECO:0000313" key="2">
    <source>
        <dbReference type="Proteomes" id="UP001328107"/>
    </source>
</evidence>